<evidence type="ECO:0000256" key="5">
    <source>
        <dbReference type="ARBA" id="ARBA00022531"/>
    </source>
</evidence>
<organism evidence="12 13">
    <name type="scientific">Aristolochia fimbriata</name>
    <name type="common">White veined hardy Dutchman's pipe vine</name>
    <dbReference type="NCBI Taxonomy" id="158543"/>
    <lineage>
        <taxon>Eukaryota</taxon>
        <taxon>Viridiplantae</taxon>
        <taxon>Streptophyta</taxon>
        <taxon>Embryophyta</taxon>
        <taxon>Tracheophyta</taxon>
        <taxon>Spermatophyta</taxon>
        <taxon>Magnoliopsida</taxon>
        <taxon>Magnoliidae</taxon>
        <taxon>Piperales</taxon>
        <taxon>Aristolochiaceae</taxon>
        <taxon>Aristolochia</taxon>
    </lineage>
</organism>
<keyword evidence="4" id="KW-0150">Chloroplast</keyword>
<evidence type="ECO:0000256" key="2">
    <source>
        <dbReference type="ARBA" id="ARBA00006134"/>
    </source>
</evidence>
<sequence length="294" mass="33862">MLLRSSLFSTSVTSWENLQLSSRLTCTSSFVQFPRHTRKPDFLSPTRFQHSFISCCSPPNNDDNSAATAVVPPPVVRKRKRYRKQYPGENKGIVEEMRFVAMRLRPDPAQRETLSGEEAWEPSLEGLIKFLVDSKLVFDTLDRIFDETDHVAYAYFRKTGLERTQGLSKDLEWFREQGHTIPEPGPPGVTYAKYLEELAENSAPSFLCHFYNIYFAHITGGQVILKQVSEKILEGRDLEFSKWEGDVSELLKDMRGKLNKLGDHWTRDEKNKCLREAAKSFKFSGQIVRLIVMQ</sequence>
<dbReference type="GO" id="GO:0046872">
    <property type="term" value="F:metal ion binding"/>
    <property type="evidence" value="ECO:0007669"/>
    <property type="project" value="UniProtKB-KW"/>
</dbReference>
<accession>A0AAV7ES87</accession>
<reference evidence="12 13" key="1">
    <citation type="submission" date="2021-07" db="EMBL/GenBank/DDBJ databases">
        <title>The Aristolochia fimbriata genome: insights into angiosperm evolution, floral development and chemical biosynthesis.</title>
        <authorList>
            <person name="Jiao Y."/>
        </authorList>
    </citation>
    <scope>NUCLEOTIDE SEQUENCE [LARGE SCALE GENOMIC DNA]</scope>
    <source>
        <strain evidence="12">IBCAS-2021</strain>
        <tissue evidence="12">Leaf</tissue>
    </source>
</reference>
<evidence type="ECO:0000256" key="4">
    <source>
        <dbReference type="ARBA" id="ARBA00022528"/>
    </source>
</evidence>
<dbReference type="GO" id="GO:0009507">
    <property type="term" value="C:chloroplast"/>
    <property type="evidence" value="ECO:0007669"/>
    <property type="project" value="UniProtKB-SubCell"/>
</dbReference>
<evidence type="ECO:0000256" key="3">
    <source>
        <dbReference type="ARBA" id="ARBA00012360"/>
    </source>
</evidence>
<evidence type="ECO:0000256" key="11">
    <source>
        <dbReference type="ARBA" id="ARBA00023004"/>
    </source>
</evidence>
<evidence type="ECO:0000256" key="9">
    <source>
        <dbReference type="ARBA" id="ARBA00022946"/>
    </source>
</evidence>
<comment type="subcellular location">
    <subcellularLocation>
        <location evidence="1">Plastid</location>
        <location evidence="1">Chloroplast</location>
    </subcellularLocation>
</comment>
<name>A0AAV7ES87_ARIFI</name>
<keyword evidence="7" id="KW-0934">Plastid</keyword>
<dbReference type="FunFam" id="1.20.910.10:FF:000005">
    <property type="entry name" value="Heme oxygenase 1"/>
    <property type="match status" value="1"/>
</dbReference>
<keyword evidence="8" id="KW-0479">Metal-binding</keyword>
<comment type="caution">
    <text evidence="12">The sequence shown here is derived from an EMBL/GenBank/DDBJ whole genome shotgun (WGS) entry which is preliminary data.</text>
</comment>
<dbReference type="InterPro" id="IPR002051">
    <property type="entry name" value="Haem_Oase"/>
</dbReference>
<keyword evidence="9" id="KW-0809">Transit peptide</keyword>
<evidence type="ECO:0000313" key="13">
    <source>
        <dbReference type="Proteomes" id="UP000825729"/>
    </source>
</evidence>
<dbReference type="Gene3D" id="1.20.910.10">
    <property type="entry name" value="Heme oxygenase-like"/>
    <property type="match status" value="1"/>
</dbReference>
<proteinExistence type="inferred from homology"/>
<evidence type="ECO:0000313" key="12">
    <source>
        <dbReference type="EMBL" id="KAG9450955.1"/>
    </source>
</evidence>
<dbReference type="SUPFAM" id="SSF48613">
    <property type="entry name" value="Heme oxygenase-like"/>
    <property type="match status" value="1"/>
</dbReference>
<evidence type="ECO:0000256" key="1">
    <source>
        <dbReference type="ARBA" id="ARBA00004229"/>
    </source>
</evidence>
<dbReference type="GO" id="GO:0004392">
    <property type="term" value="F:heme oxygenase (decyclizing) activity"/>
    <property type="evidence" value="ECO:0007669"/>
    <property type="project" value="UniProtKB-EC"/>
</dbReference>
<evidence type="ECO:0000256" key="10">
    <source>
        <dbReference type="ARBA" id="ARBA00023002"/>
    </source>
</evidence>
<dbReference type="EMBL" id="JAINDJ010000004">
    <property type="protein sequence ID" value="KAG9450955.1"/>
    <property type="molecule type" value="Genomic_DNA"/>
</dbReference>
<dbReference type="AlphaFoldDB" id="A0AAV7ES87"/>
<evidence type="ECO:0000256" key="8">
    <source>
        <dbReference type="ARBA" id="ARBA00022723"/>
    </source>
</evidence>
<dbReference type="GO" id="GO:0015979">
    <property type="term" value="P:photosynthesis"/>
    <property type="evidence" value="ECO:0007669"/>
    <property type="project" value="UniProtKB-KW"/>
</dbReference>
<dbReference type="PANTHER" id="PTHR35703:SF1">
    <property type="entry name" value="INACTIVE HEME OXYGENASE 2, CHLOROPLASTIC-RELATED"/>
    <property type="match status" value="1"/>
</dbReference>
<keyword evidence="6" id="KW-0349">Heme</keyword>
<keyword evidence="10" id="KW-0560">Oxidoreductase</keyword>
<keyword evidence="5" id="KW-0602">Photosynthesis</keyword>
<evidence type="ECO:0000256" key="6">
    <source>
        <dbReference type="ARBA" id="ARBA00022617"/>
    </source>
</evidence>
<dbReference type="InterPro" id="IPR016084">
    <property type="entry name" value="Haem_Oase-like_multi-hlx"/>
</dbReference>
<dbReference type="GO" id="GO:0006788">
    <property type="term" value="P:heme oxidation"/>
    <property type="evidence" value="ECO:0007669"/>
    <property type="project" value="InterPro"/>
</dbReference>
<dbReference type="InterPro" id="IPR016951">
    <property type="entry name" value="Haem_Oase_decyc_pln"/>
</dbReference>
<keyword evidence="13" id="KW-1185">Reference proteome</keyword>
<dbReference type="Proteomes" id="UP000825729">
    <property type="component" value="Unassembled WGS sequence"/>
</dbReference>
<dbReference type="GO" id="GO:0010024">
    <property type="term" value="P:phytochromobilin biosynthetic process"/>
    <property type="evidence" value="ECO:0007669"/>
    <property type="project" value="TreeGrafter"/>
</dbReference>
<dbReference type="EC" id="1.14.14.18" evidence="3"/>
<comment type="similarity">
    <text evidence="2">Belongs to the heme oxygenase family.</text>
</comment>
<dbReference type="PANTHER" id="PTHR35703">
    <property type="entry name" value="HEME OXYGENASE 1, CHLOROPLASTIC-RELATED"/>
    <property type="match status" value="1"/>
</dbReference>
<evidence type="ECO:0000256" key="7">
    <source>
        <dbReference type="ARBA" id="ARBA00022640"/>
    </source>
</evidence>
<keyword evidence="11" id="KW-0408">Iron</keyword>
<protein>
    <recommendedName>
        <fullName evidence="3">heme oxygenase (biliverdin-producing)</fullName>
        <ecNumber evidence="3">1.14.14.18</ecNumber>
    </recommendedName>
</protein>
<dbReference type="Pfam" id="PF01126">
    <property type="entry name" value="Heme_oxygenase"/>
    <property type="match status" value="1"/>
</dbReference>
<gene>
    <name evidence="12" type="ORF">H6P81_010920</name>
</gene>
<dbReference type="CDD" id="cd19165">
    <property type="entry name" value="HemeO"/>
    <property type="match status" value="1"/>
</dbReference>
<dbReference type="InterPro" id="IPR016053">
    <property type="entry name" value="Haem_Oase-like"/>
</dbReference>